<dbReference type="AlphaFoldDB" id="A0A0F9G020"/>
<dbReference type="CDD" id="cd00082">
    <property type="entry name" value="HisKA"/>
    <property type="match status" value="1"/>
</dbReference>
<dbReference type="FunFam" id="1.10.287.130:FF:000001">
    <property type="entry name" value="Two-component sensor histidine kinase"/>
    <property type="match status" value="1"/>
</dbReference>
<dbReference type="InterPro" id="IPR005467">
    <property type="entry name" value="His_kinase_dom"/>
</dbReference>
<name>A0A0F9G020_9ZZZZ</name>
<protein>
    <recommendedName>
        <fullName evidence="2">histidine kinase</fullName>
        <ecNumber evidence="2">2.7.13.3</ecNumber>
    </recommendedName>
</protein>
<dbReference type="PANTHER" id="PTHR43711">
    <property type="entry name" value="TWO-COMPONENT HISTIDINE KINASE"/>
    <property type="match status" value="1"/>
</dbReference>
<evidence type="ECO:0000256" key="8">
    <source>
        <dbReference type="SAM" id="Phobius"/>
    </source>
</evidence>
<keyword evidence="3" id="KW-0597">Phosphoprotein</keyword>
<evidence type="ECO:0000256" key="7">
    <source>
        <dbReference type="ARBA" id="ARBA00023136"/>
    </source>
</evidence>
<dbReference type="Pfam" id="PF02518">
    <property type="entry name" value="HATPase_c"/>
    <property type="match status" value="1"/>
</dbReference>
<dbReference type="InterPro" id="IPR050736">
    <property type="entry name" value="Sensor_HK_Regulatory"/>
</dbReference>
<dbReference type="PRINTS" id="PR00344">
    <property type="entry name" value="BCTRLSENSOR"/>
</dbReference>
<keyword evidence="8" id="KW-0812">Transmembrane</keyword>
<keyword evidence="4" id="KW-0808">Transferase</keyword>
<dbReference type="CDD" id="cd00075">
    <property type="entry name" value="HATPase"/>
    <property type="match status" value="1"/>
</dbReference>
<dbReference type="PANTHER" id="PTHR43711:SF1">
    <property type="entry name" value="HISTIDINE KINASE 1"/>
    <property type="match status" value="1"/>
</dbReference>
<dbReference type="FunFam" id="3.30.565.10:FF:000006">
    <property type="entry name" value="Sensor histidine kinase WalK"/>
    <property type="match status" value="1"/>
</dbReference>
<dbReference type="Gene3D" id="1.10.287.130">
    <property type="match status" value="1"/>
</dbReference>
<comment type="caution">
    <text evidence="10">The sequence shown here is derived from an EMBL/GenBank/DDBJ whole genome shotgun (WGS) entry which is preliminary data.</text>
</comment>
<sequence length="426" mass="45571">MFGTARWRLTVWFTLALGLILLVTGAAVYLTARAVLYDQVNSDLESRAGREQRLLAPRLPARGRSAPLRDIVIGPAFTAGGYFYALVGPTGEFLVGTPNVDPEGLADADAVQEALLDGHAFVDTESSEGDSLRVYVVRLERPRGGELLMEVGRSTEPERQALRRLLLVLAGGGGAALALALAGGYFLAGLALRPIRAAMDSQRAFIADASHELRTPLSVVRANAELLKRHPSQPVDANREALDDIIGESDRLGRLVGQMLTLARADAGQAALSLSEVALDELAEEVARGMRLLAEERRVAFEVDVSGPLRLRGDGDRLRELMTILTDNAIKYTDAGGSVRLEVRRASGAKATVRVSDTGRGIPPEALPHIFDRFYRVDKARSREVGGTGLGLAIARWIAEAHGGSIHVESVPGVGTAVTVELPASR</sequence>
<evidence type="ECO:0000259" key="9">
    <source>
        <dbReference type="PROSITE" id="PS50109"/>
    </source>
</evidence>
<evidence type="ECO:0000313" key="10">
    <source>
        <dbReference type="EMBL" id="KKL91928.1"/>
    </source>
</evidence>
<dbReference type="Gene3D" id="3.30.565.10">
    <property type="entry name" value="Histidine kinase-like ATPase, C-terminal domain"/>
    <property type="match status" value="1"/>
</dbReference>
<keyword evidence="6" id="KW-0902">Two-component regulatory system</keyword>
<dbReference type="SUPFAM" id="SSF47384">
    <property type="entry name" value="Homodimeric domain of signal transducing histidine kinase"/>
    <property type="match status" value="1"/>
</dbReference>
<feature type="domain" description="Histidine kinase" evidence="9">
    <location>
        <begin position="208"/>
        <end position="426"/>
    </location>
</feature>
<dbReference type="SMART" id="SM00387">
    <property type="entry name" value="HATPase_c"/>
    <property type="match status" value="1"/>
</dbReference>
<proteinExistence type="predicted"/>
<accession>A0A0F9G020</accession>
<dbReference type="PROSITE" id="PS50109">
    <property type="entry name" value="HIS_KIN"/>
    <property type="match status" value="1"/>
</dbReference>
<feature type="transmembrane region" description="Helical" evidence="8">
    <location>
        <begin position="12"/>
        <end position="32"/>
    </location>
</feature>
<comment type="catalytic activity">
    <reaction evidence="1">
        <text>ATP + protein L-histidine = ADP + protein N-phospho-L-histidine.</text>
        <dbReference type="EC" id="2.7.13.3"/>
    </reaction>
</comment>
<evidence type="ECO:0000256" key="4">
    <source>
        <dbReference type="ARBA" id="ARBA00022679"/>
    </source>
</evidence>
<evidence type="ECO:0000256" key="5">
    <source>
        <dbReference type="ARBA" id="ARBA00022777"/>
    </source>
</evidence>
<keyword evidence="7 8" id="KW-0472">Membrane</keyword>
<reference evidence="10" key="1">
    <citation type="journal article" date="2015" name="Nature">
        <title>Complex archaea that bridge the gap between prokaryotes and eukaryotes.</title>
        <authorList>
            <person name="Spang A."/>
            <person name="Saw J.H."/>
            <person name="Jorgensen S.L."/>
            <person name="Zaremba-Niedzwiedzka K."/>
            <person name="Martijn J."/>
            <person name="Lind A.E."/>
            <person name="van Eijk R."/>
            <person name="Schleper C."/>
            <person name="Guy L."/>
            <person name="Ettema T.J."/>
        </authorList>
    </citation>
    <scope>NUCLEOTIDE SEQUENCE</scope>
</reference>
<keyword evidence="8" id="KW-1133">Transmembrane helix</keyword>
<dbReference type="GO" id="GO:0000155">
    <property type="term" value="F:phosphorelay sensor kinase activity"/>
    <property type="evidence" value="ECO:0007669"/>
    <property type="project" value="InterPro"/>
</dbReference>
<dbReference type="InterPro" id="IPR036890">
    <property type="entry name" value="HATPase_C_sf"/>
</dbReference>
<evidence type="ECO:0000256" key="6">
    <source>
        <dbReference type="ARBA" id="ARBA00023012"/>
    </source>
</evidence>
<keyword evidence="5" id="KW-0418">Kinase</keyword>
<evidence type="ECO:0000256" key="3">
    <source>
        <dbReference type="ARBA" id="ARBA00022553"/>
    </source>
</evidence>
<dbReference type="Pfam" id="PF00512">
    <property type="entry name" value="HisKA"/>
    <property type="match status" value="1"/>
</dbReference>
<dbReference type="SMART" id="SM00388">
    <property type="entry name" value="HisKA"/>
    <property type="match status" value="1"/>
</dbReference>
<dbReference type="InterPro" id="IPR003661">
    <property type="entry name" value="HisK_dim/P_dom"/>
</dbReference>
<dbReference type="SUPFAM" id="SSF55874">
    <property type="entry name" value="ATPase domain of HSP90 chaperone/DNA topoisomerase II/histidine kinase"/>
    <property type="match status" value="1"/>
</dbReference>
<feature type="transmembrane region" description="Helical" evidence="8">
    <location>
        <begin position="165"/>
        <end position="192"/>
    </location>
</feature>
<dbReference type="InterPro" id="IPR003594">
    <property type="entry name" value="HATPase_dom"/>
</dbReference>
<gene>
    <name evidence="10" type="ORF">LCGC14_1889790</name>
</gene>
<evidence type="ECO:0000256" key="2">
    <source>
        <dbReference type="ARBA" id="ARBA00012438"/>
    </source>
</evidence>
<dbReference type="EMBL" id="LAZR01019605">
    <property type="protein sequence ID" value="KKL91928.1"/>
    <property type="molecule type" value="Genomic_DNA"/>
</dbReference>
<evidence type="ECO:0000256" key="1">
    <source>
        <dbReference type="ARBA" id="ARBA00000085"/>
    </source>
</evidence>
<organism evidence="10">
    <name type="scientific">marine sediment metagenome</name>
    <dbReference type="NCBI Taxonomy" id="412755"/>
    <lineage>
        <taxon>unclassified sequences</taxon>
        <taxon>metagenomes</taxon>
        <taxon>ecological metagenomes</taxon>
    </lineage>
</organism>
<dbReference type="EC" id="2.7.13.3" evidence="2"/>
<dbReference type="InterPro" id="IPR036097">
    <property type="entry name" value="HisK_dim/P_sf"/>
</dbReference>
<dbReference type="InterPro" id="IPR004358">
    <property type="entry name" value="Sig_transdc_His_kin-like_C"/>
</dbReference>